<sequence>MVVISSYFLELYTVIPALAGYYLLTPNCLVIYCDRSLSGTFTNFVLCAMFIRIPRVILQLPVDM</sequence>
<protein>
    <submittedName>
        <fullName evidence="2">Uncharacterized protein</fullName>
    </submittedName>
</protein>
<comment type="caution">
    <text evidence="2">The sequence shown here is derived from an EMBL/GenBank/DDBJ whole genome shotgun (WGS) entry which is preliminary data.</text>
</comment>
<keyword evidence="1" id="KW-0472">Membrane</keyword>
<dbReference type="EMBL" id="JABBWM010000056">
    <property type="protein sequence ID" value="KAG2099873.1"/>
    <property type="molecule type" value="Genomic_DNA"/>
</dbReference>
<keyword evidence="1" id="KW-0812">Transmembrane</keyword>
<evidence type="ECO:0000256" key="1">
    <source>
        <dbReference type="SAM" id="Phobius"/>
    </source>
</evidence>
<dbReference type="OrthoDB" id="26525at2759"/>
<evidence type="ECO:0000313" key="2">
    <source>
        <dbReference type="EMBL" id="KAG2099873.1"/>
    </source>
</evidence>
<accession>A0A9P7EZJ5</accession>
<keyword evidence="1" id="KW-1133">Transmembrane helix</keyword>
<proteinExistence type="predicted"/>
<name>A0A9P7EZJ5_9AGAM</name>
<dbReference type="AlphaFoldDB" id="A0A9P7EZJ5"/>
<feature type="transmembrane region" description="Helical" evidence="1">
    <location>
        <begin position="36"/>
        <end position="58"/>
    </location>
</feature>
<feature type="transmembrane region" description="Helical" evidence="1">
    <location>
        <begin position="7"/>
        <end position="24"/>
    </location>
</feature>
<evidence type="ECO:0000313" key="3">
    <source>
        <dbReference type="Proteomes" id="UP000823399"/>
    </source>
</evidence>
<dbReference type="Proteomes" id="UP000823399">
    <property type="component" value="Unassembled WGS sequence"/>
</dbReference>
<gene>
    <name evidence="2" type="ORF">F5147DRAFT_711361</name>
</gene>
<keyword evidence="3" id="KW-1185">Reference proteome</keyword>
<dbReference type="RefSeq" id="XP_041289356.1">
    <property type="nucleotide sequence ID" value="XM_041438319.1"/>
</dbReference>
<reference evidence="2" key="1">
    <citation type="journal article" date="2020" name="New Phytol.">
        <title>Comparative genomics reveals dynamic genome evolution in host specialist ectomycorrhizal fungi.</title>
        <authorList>
            <person name="Lofgren L.A."/>
            <person name="Nguyen N.H."/>
            <person name="Vilgalys R."/>
            <person name="Ruytinx J."/>
            <person name="Liao H.L."/>
            <person name="Branco S."/>
            <person name="Kuo A."/>
            <person name="LaButti K."/>
            <person name="Lipzen A."/>
            <person name="Andreopoulos W."/>
            <person name="Pangilinan J."/>
            <person name="Riley R."/>
            <person name="Hundley H."/>
            <person name="Na H."/>
            <person name="Barry K."/>
            <person name="Grigoriev I.V."/>
            <person name="Stajich J.E."/>
            <person name="Kennedy P.G."/>
        </authorList>
    </citation>
    <scope>NUCLEOTIDE SEQUENCE</scope>
    <source>
        <strain evidence="2">FC423</strain>
    </source>
</reference>
<organism evidence="2 3">
    <name type="scientific">Suillus discolor</name>
    <dbReference type="NCBI Taxonomy" id="1912936"/>
    <lineage>
        <taxon>Eukaryota</taxon>
        <taxon>Fungi</taxon>
        <taxon>Dikarya</taxon>
        <taxon>Basidiomycota</taxon>
        <taxon>Agaricomycotina</taxon>
        <taxon>Agaricomycetes</taxon>
        <taxon>Agaricomycetidae</taxon>
        <taxon>Boletales</taxon>
        <taxon>Suillineae</taxon>
        <taxon>Suillaceae</taxon>
        <taxon>Suillus</taxon>
    </lineage>
</organism>
<dbReference type="GeneID" id="64700578"/>